<proteinExistence type="predicted"/>
<reference evidence="1 2" key="1">
    <citation type="submission" date="2018-03" db="EMBL/GenBank/DDBJ databases">
        <title>Draft Genome Sequences of the Obligatory Marine Myxobacteria Enhygromyxa salina SWB005.</title>
        <authorList>
            <person name="Poehlein A."/>
            <person name="Moghaddam J.A."/>
            <person name="Harms H."/>
            <person name="Alanjari M."/>
            <person name="Koenig G.M."/>
            <person name="Daniel R."/>
            <person name="Schaeberle T.F."/>
        </authorList>
    </citation>
    <scope>NUCLEOTIDE SEQUENCE [LARGE SCALE GENOMIC DNA]</scope>
    <source>
        <strain evidence="1 2">SWB005</strain>
    </source>
</reference>
<dbReference type="AlphaFoldDB" id="A0A2S9XF30"/>
<dbReference type="Proteomes" id="UP000237968">
    <property type="component" value="Unassembled WGS sequence"/>
</dbReference>
<dbReference type="InterPro" id="IPR011989">
    <property type="entry name" value="ARM-like"/>
</dbReference>
<evidence type="ECO:0008006" key="3">
    <source>
        <dbReference type="Google" id="ProtNLM"/>
    </source>
</evidence>
<keyword evidence="2" id="KW-1185">Reference proteome</keyword>
<comment type="caution">
    <text evidence="1">The sequence shown here is derived from an EMBL/GenBank/DDBJ whole genome shotgun (WGS) entry which is preliminary data.</text>
</comment>
<organism evidence="1 2">
    <name type="scientific">Enhygromyxa salina</name>
    <dbReference type="NCBI Taxonomy" id="215803"/>
    <lineage>
        <taxon>Bacteria</taxon>
        <taxon>Pseudomonadati</taxon>
        <taxon>Myxococcota</taxon>
        <taxon>Polyangia</taxon>
        <taxon>Nannocystales</taxon>
        <taxon>Nannocystaceae</taxon>
        <taxon>Enhygromyxa</taxon>
    </lineage>
</organism>
<dbReference type="SUPFAM" id="SSF48371">
    <property type="entry name" value="ARM repeat"/>
    <property type="match status" value="1"/>
</dbReference>
<protein>
    <recommendedName>
        <fullName evidence="3">HEAT repeat protein</fullName>
    </recommendedName>
</protein>
<dbReference type="Gene3D" id="1.25.10.10">
    <property type="entry name" value="Leucine-rich Repeat Variant"/>
    <property type="match status" value="1"/>
</dbReference>
<gene>
    <name evidence="1" type="ORF">ENSA5_56940</name>
</gene>
<sequence>MPALLWDVQDQHLSEAEFCCETWERSIDSPIYTLGEVRAFPEERLMANIMGLVVGGQPVLDRLVRPILDEDLDDDRFRTAAAALAILDGAGRDGPDIVLGYLTMAGSEGSWGLVRAMHLSRRTDLAERLISSLPDHDGLALAGRLEGLVGLGVDVGKRLRVWFKHDLPRVRRAAAWLARHSTSSKVLKRLLKLMRDPDPGLREAAIESALIRGLPGSWQLACEAAFEQPEPGPGPGLAAGGAGSLRRAALGWVAMQGSAAAHAQLVTMLRGRPDSDLLWAAGVSARPEAAALAVELLDHPTLARLAGELLTYVAGLPTTVDDYWLDEGAHGAYGADADEALPELDDDDLDAELVPPDERRLRLPNPATVRAWWSERRHALSPGLRYFAGQALAPAVAEQALIRAPMRRRHALALELAIRSAGIGILDTRAPARVQHRRTTEIFATLDRLAAEGRGTVDFQGGLPLM</sequence>
<evidence type="ECO:0000313" key="1">
    <source>
        <dbReference type="EMBL" id="PRP91281.1"/>
    </source>
</evidence>
<dbReference type="OrthoDB" id="5494927at2"/>
<dbReference type="EMBL" id="PVNK01000249">
    <property type="protein sequence ID" value="PRP91281.1"/>
    <property type="molecule type" value="Genomic_DNA"/>
</dbReference>
<dbReference type="InterPro" id="IPR016024">
    <property type="entry name" value="ARM-type_fold"/>
</dbReference>
<evidence type="ECO:0000313" key="2">
    <source>
        <dbReference type="Proteomes" id="UP000237968"/>
    </source>
</evidence>
<dbReference type="RefSeq" id="WP_106394907.1">
    <property type="nucleotide sequence ID" value="NZ_PVNK01000249.1"/>
</dbReference>
<name>A0A2S9XF30_9BACT</name>
<accession>A0A2S9XF30</accession>